<dbReference type="InterPro" id="IPR050300">
    <property type="entry name" value="GDXG_lipolytic_enzyme"/>
</dbReference>
<dbReference type="GO" id="GO:0016787">
    <property type="term" value="F:hydrolase activity"/>
    <property type="evidence" value="ECO:0007669"/>
    <property type="project" value="UniProtKB-KW"/>
</dbReference>
<reference evidence="3" key="2">
    <citation type="submission" date="2020-09" db="EMBL/GenBank/DDBJ databases">
        <authorList>
            <person name="Sun Q."/>
            <person name="Zhou Y."/>
        </authorList>
    </citation>
    <scope>NUCLEOTIDE SEQUENCE</scope>
    <source>
        <strain evidence="3">CGMCC 1.12426</strain>
    </source>
</reference>
<dbReference type="EMBL" id="BMFA01000019">
    <property type="protein sequence ID" value="GGB63092.1"/>
    <property type="molecule type" value="Genomic_DNA"/>
</dbReference>
<evidence type="ECO:0000259" key="2">
    <source>
        <dbReference type="Pfam" id="PF20434"/>
    </source>
</evidence>
<dbReference type="Gene3D" id="3.40.50.1820">
    <property type="entry name" value="alpha/beta hydrolase"/>
    <property type="match status" value="1"/>
</dbReference>
<accession>A0A916TN23</accession>
<dbReference type="Proteomes" id="UP000605148">
    <property type="component" value="Unassembled WGS sequence"/>
</dbReference>
<protein>
    <submittedName>
        <fullName evidence="3">Alpha/beta hydrolase</fullName>
    </submittedName>
</protein>
<sequence length="278" mass="30142">MSIDQHREADYDNRAAVPDYADIFLRWQAAAADYRARKTALGETRLDVAYGPDPRHTYDIFHAPPDGTPRPRTALFIHGGYWRALDKSYFSHMAAGLNAHGYDVALMNYRLCPGVEIPDIMADARAAAEHLARAFDRPLLPFGHSAGGHLVSHLLTTDWSALDLPADLTAAGMVVSGLYDLRPLAEISVNADLKLTSATVLTASPLLGPVPRLNDLAVVVGGAELPPFLEQNQRLSSLWGAAAQTSTLHIVDGANHFTILDPFEDPGSRLTARLAEMG</sequence>
<dbReference type="AlphaFoldDB" id="A0A916TN23"/>
<proteinExistence type="predicted"/>
<dbReference type="PANTHER" id="PTHR48081">
    <property type="entry name" value="AB HYDROLASE SUPERFAMILY PROTEIN C4A8.06C"/>
    <property type="match status" value="1"/>
</dbReference>
<dbReference type="InterPro" id="IPR049492">
    <property type="entry name" value="BD-FAE-like_dom"/>
</dbReference>
<reference evidence="3" key="1">
    <citation type="journal article" date="2014" name="Int. J. Syst. Evol. Microbiol.">
        <title>Complete genome sequence of Corynebacterium casei LMG S-19264T (=DSM 44701T), isolated from a smear-ripened cheese.</title>
        <authorList>
            <consortium name="US DOE Joint Genome Institute (JGI-PGF)"/>
            <person name="Walter F."/>
            <person name="Albersmeier A."/>
            <person name="Kalinowski J."/>
            <person name="Ruckert C."/>
        </authorList>
    </citation>
    <scope>NUCLEOTIDE SEQUENCE</scope>
    <source>
        <strain evidence="3">CGMCC 1.12426</strain>
    </source>
</reference>
<evidence type="ECO:0000313" key="3">
    <source>
        <dbReference type="EMBL" id="GGB63092.1"/>
    </source>
</evidence>
<dbReference type="SUPFAM" id="SSF53474">
    <property type="entry name" value="alpha/beta-Hydrolases"/>
    <property type="match status" value="1"/>
</dbReference>
<comment type="caution">
    <text evidence="3">The sequence shown here is derived from an EMBL/GenBank/DDBJ whole genome shotgun (WGS) entry which is preliminary data.</text>
</comment>
<organism evidence="3 4">
    <name type="scientific">Roseibium aquae</name>
    <dbReference type="NCBI Taxonomy" id="1323746"/>
    <lineage>
        <taxon>Bacteria</taxon>
        <taxon>Pseudomonadati</taxon>
        <taxon>Pseudomonadota</taxon>
        <taxon>Alphaproteobacteria</taxon>
        <taxon>Hyphomicrobiales</taxon>
        <taxon>Stappiaceae</taxon>
        <taxon>Roseibium</taxon>
    </lineage>
</organism>
<gene>
    <name evidence="3" type="ORF">GCM10011316_38710</name>
</gene>
<evidence type="ECO:0000256" key="1">
    <source>
        <dbReference type="ARBA" id="ARBA00022801"/>
    </source>
</evidence>
<dbReference type="InterPro" id="IPR029058">
    <property type="entry name" value="AB_hydrolase_fold"/>
</dbReference>
<feature type="domain" description="BD-FAE-like" evidence="2">
    <location>
        <begin position="63"/>
        <end position="153"/>
    </location>
</feature>
<dbReference type="PANTHER" id="PTHR48081:SF33">
    <property type="entry name" value="KYNURENINE FORMAMIDASE"/>
    <property type="match status" value="1"/>
</dbReference>
<keyword evidence="1 3" id="KW-0378">Hydrolase</keyword>
<keyword evidence="4" id="KW-1185">Reference proteome</keyword>
<dbReference type="Pfam" id="PF20434">
    <property type="entry name" value="BD-FAE"/>
    <property type="match status" value="1"/>
</dbReference>
<dbReference type="RefSeq" id="WP_172972173.1">
    <property type="nucleotide sequence ID" value="NZ_BMFA01000019.1"/>
</dbReference>
<evidence type="ECO:0000313" key="4">
    <source>
        <dbReference type="Proteomes" id="UP000605148"/>
    </source>
</evidence>
<name>A0A916TN23_9HYPH</name>